<reference evidence="3" key="1">
    <citation type="submission" date="2016-06" db="UniProtKB">
        <authorList>
            <consortium name="WormBaseParasite"/>
        </authorList>
    </citation>
    <scope>IDENTIFICATION</scope>
</reference>
<dbReference type="AlphaFoldDB" id="A0A183JN65"/>
<evidence type="ECO:0000313" key="3">
    <source>
        <dbReference type="WBParaSite" id="SCUD_0000415001-mRNA-1"/>
    </source>
</evidence>
<proteinExistence type="predicted"/>
<keyword evidence="2" id="KW-1185">Reference proteome</keyword>
<accession>A0A183JN65</accession>
<dbReference type="WBParaSite" id="SCUD_0000415001-mRNA-1">
    <property type="protein sequence ID" value="SCUD_0000415001-mRNA-1"/>
    <property type="gene ID" value="SCUD_0000415001"/>
</dbReference>
<organism evidence="3">
    <name type="scientific">Schistosoma curassoni</name>
    <dbReference type="NCBI Taxonomy" id="6186"/>
    <lineage>
        <taxon>Eukaryota</taxon>
        <taxon>Metazoa</taxon>
        <taxon>Spiralia</taxon>
        <taxon>Lophotrochozoa</taxon>
        <taxon>Platyhelminthes</taxon>
        <taxon>Trematoda</taxon>
        <taxon>Digenea</taxon>
        <taxon>Strigeidida</taxon>
        <taxon>Schistosomatoidea</taxon>
        <taxon>Schistosomatidae</taxon>
        <taxon>Schistosoma</taxon>
    </lineage>
</organism>
<dbReference type="Proteomes" id="UP000279833">
    <property type="component" value="Unassembled WGS sequence"/>
</dbReference>
<gene>
    <name evidence="1" type="ORF">SCUD_LOCUS4150</name>
</gene>
<sequence>LKEKKKTKEHITPRNGDRHEKNEQYWIELERKALDRVSWRMLVGGLRSIVSNRHSTNANLLSSWTTYKTEDLEDDSFYD</sequence>
<reference evidence="1 2" key="2">
    <citation type="submission" date="2018-11" db="EMBL/GenBank/DDBJ databases">
        <authorList>
            <consortium name="Pathogen Informatics"/>
        </authorList>
    </citation>
    <scope>NUCLEOTIDE SEQUENCE [LARGE SCALE GENOMIC DNA]</scope>
    <source>
        <strain evidence="1">Dakar</strain>
        <strain evidence="2">Dakar, Senegal</strain>
    </source>
</reference>
<dbReference type="EMBL" id="UZAK01005214">
    <property type="protein sequence ID" value="VDO86918.1"/>
    <property type="molecule type" value="Genomic_DNA"/>
</dbReference>
<evidence type="ECO:0000313" key="2">
    <source>
        <dbReference type="Proteomes" id="UP000279833"/>
    </source>
</evidence>
<protein>
    <submittedName>
        <fullName evidence="3">DUF3490 domain-containing protein</fullName>
    </submittedName>
</protein>
<name>A0A183JN65_9TREM</name>
<evidence type="ECO:0000313" key="1">
    <source>
        <dbReference type="EMBL" id="VDO86918.1"/>
    </source>
</evidence>